<gene>
    <name evidence="1" type="ORF">LCGC14_0581700</name>
</gene>
<evidence type="ECO:0000313" key="1">
    <source>
        <dbReference type="EMBL" id="KKN55495.1"/>
    </source>
</evidence>
<name>A0A0F9RG76_9ZZZZ</name>
<evidence type="ECO:0008006" key="2">
    <source>
        <dbReference type="Google" id="ProtNLM"/>
    </source>
</evidence>
<dbReference type="Pfam" id="PF03692">
    <property type="entry name" value="CxxCxxCC"/>
    <property type="match status" value="1"/>
</dbReference>
<dbReference type="AlphaFoldDB" id="A0A0F9RG76"/>
<sequence>MSTVRVAPESAPRQHTGRLRAELPTVTAQDTLRTGGCTEGCGACCEKIIIPLDPRLRTHPQKFNDWVKWAELHGLIIIDDPEKGRLDAFMYIECEALTPDKECNLMGTSERPDLCAGFPARPDELESIRNVCSYEFIDLTEVRHGAPN</sequence>
<reference evidence="1" key="1">
    <citation type="journal article" date="2015" name="Nature">
        <title>Complex archaea that bridge the gap between prokaryotes and eukaryotes.</title>
        <authorList>
            <person name="Spang A."/>
            <person name="Saw J.H."/>
            <person name="Jorgensen S.L."/>
            <person name="Zaremba-Niedzwiedzka K."/>
            <person name="Martijn J."/>
            <person name="Lind A.E."/>
            <person name="van Eijk R."/>
            <person name="Schleper C."/>
            <person name="Guy L."/>
            <person name="Ettema T.J."/>
        </authorList>
    </citation>
    <scope>NUCLEOTIDE SEQUENCE</scope>
</reference>
<comment type="caution">
    <text evidence="1">The sequence shown here is derived from an EMBL/GenBank/DDBJ whole genome shotgun (WGS) entry which is preliminary data.</text>
</comment>
<dbReference type="InterPro" id="IPR005358">
    <property type="entry name" value="Puta_zinc/iron-chelating_dom"/>
</dbReference>
<dbReference type="EMBL" id="LAZR01000882">
    <property type="protein sequence ID" value="KKN55495.1"/>
    <property type="molecule type" value="Genomic_DNA"/>
</dbReference>
<accession>A0A0F9RG76</accession>
<organism evidence="1">
    <name type="scientific">marine sediment metagenome</name>
    <dbReference type="NCBI Taxonomy" id="412755"/>
    <lineage>
        <taxon>unclassified sequences</taxon>
        <taxon>metagenomes</taxon>
        <taxon>ecological metagenomes</taxon>
    </lineage>
</organism>
<proteinExistence type="predicted"/>
<protein>
    <recommendedName>
        <fullName evidence="2">Zinc/iron-chelating domain-containing protein</fullName>
    </recommendedName>
</protein>